<name>Q3ZAK3_DROME</name>
<evidence type="ECO:0000313" key="1">
    <source>
        <dbReference type="EMBL" id="AAZ86787.1"/>
    </source>
</evidence>
<sequence>RRYTALAIAIGQLKQKRPEAIKTRVNERPTKYP</sequence>
<accession>Q3ZAK3</accession>
<dbReference type="AlphaFoldDB" id="Q3ZAK3"/>
<organism evidence="1">
    <name type="scientific">Drosophila melanogaster</name>
    <name type="common">Fruit fly</name>
    <dbReference type="NCBI Taxonomy" id="7227"/>
    <lineage>
        <taxon>Eukaryota</taxon>
        <taxon>Metazoa</taxon>
        <taxon>Ecdysozoa</taxon>
        <taxon>Arthropoda</taxon>
        <taxon>Hexapoda</taxon>
        <taxon>Insecta</taxon>
        <taxon>Pterygota</taxon>
        <taxon>Neoptera</taxon>
        <taxon>Endopterygota</taxon>
        <taxon>Diptera</taxon>
        <taxon>Brachycera</taxon>
        <taxon>Muscomorpha</taxon>
        <taxon>Ephydroidea</taxon>
        <taxon>Drosophilidae</taxon>
        <taxon>Drosophila</taxon>
        <taxon>Sophophora</taxon>
    </lineage>
</organism>
<reference evidence="1" key="1">
    <citation type="submission" date="2005-08" db="EMBL/GenBank/DDBJ databases">
        <authorList>
            <person name="Stapleton M."/>
            <person name="Carlson J."/>
            <person name="Chavez C."/>
            <person name="Frise E."/>
            <person name="George R."/>
            <person name="Pacleb J."/>
            <person name="Park S."/>
            <person name="Wan K."/>
            <person name="Yu C."/>
            <person name="Celniker S."/>
        </authorList>
    </citation>
    <scope>NUCLEOTIDE SEQUENCE</scope>
</reference>
<proteinExistence type="evidence at transcript level"/>
<dbReference type="EMBL" id="BT023866">
    <property type="protein sequence ID" value="AAZ86787.1"/>
    <property type="molecule type" value="mRNA"/>
</dbReference>
<feature type="non-terminal residue" evidence="1">
    <location>
        <position position="1"/>
    </location>
</feature>
<protein>
    <submittedName>
        <fullName evidence="1">IP03054p</fullName>
    </submittedName>
</protein>